<evidence type="ECO:0000256" key="6">
    <source>
        <dbReference type="ARBA" id="ARBA00022679"/>
    </source>
</evidence>
<evidence type="ECO:0000259" key="12">
    <source>
        <dbReference type="SMART" id="SM00852"/>
    </source>
</evidence>
<dbReference type="GO" id="GO:0061599">
    <property type="term" value="F:molybdopterin molybdotransferase activity"/>
    <property type="evidence" value="ECO:0007669"/>
    <property type="project" value="UniProtKB-UniRule"/>
</dbReference>
<dbReference type="GO" id="GO:0046872">
    <property type="term" value="F:metal ion binding"/>
    <property type="evidence" value="ECO:0007669"/>
    <property type="project" value="UniProtKB-UniRule"/>
</dbReference>
<dbReference type="InterPro" id="IPR001453">
    <property type="entry name" value="MoaB/Mog_dom"/>
</dbReference>
<evidence type="ECO:0000256" key="1">
    <source>
        <dbReference type="ARBA" id="ARBA00001946"/>
    </source>
</evidence>
<evidence type="ECO:0000256" key="8">
    <source>
        <dbReference type="ARBA" id="ARBA00022842"/>
    </source>
</evidence>
<evidence type="ECO:0000313" key="14">
    <source>
        <dbReference type="Proteomes" id="UP000773614"/>
    </source>
</evidence>
<dbReference type="InterPro" id="IPR005111">
    <property type="entry name" value="MoeA_C_domain_IV"/>
</dbReference>
<dbReference type="EMBL" id="SPKJ01000020">
    <property type="protein sequence ID" value="MYZ47717.1"/>
    <property type="molecule type" value="Genomic_DNA"/>
</dbReference>
<dbReference type="Gene3D" id="3.90.105.10">
    <property type="entry name" value="Molybdopterin biosynthesis moea protein, domain 2"/>
    <property type="match status" value="1"/>
</dbReference>
<keyword evidence="6 11" id="KW-0808">Transferase</keyword>
<gene>
    <name evidence="13" type="ORF">E4O86_08330</name>
</gene>
<dbReference type="NCBIfam" id="NF045515">
    <property type="entry name" value="Glp_gephyrin"/>
    <property type="match status" value="1"/>
</dbReference>
<comment type="similarity">
    <text evidence="4 11">Belongs to the MoeA family.</text>
</comment>
<dbReference type="SMART" id="SM00852">
    <property type="entry name" value="MoCF_biosynth"/>
    <property type="match status" value="1"/>
</dbReference>
<evidence type="ECO:0000256" key="11">
    <source>
        <dbReference type="RuleBase" id="RU365090"/>
    </source>
</evidence>
<dbReference type="SUPFAM" id="SSF63867">
    <property type="entry name" value="MoeA C-terminal domain-like"/>
    <property type="match status" value="1"/>
</dbReference>
<keyword evidence="5 11" id="KW-0500">Molybdenum</keyword>
<dbReference type="FunFam" id="2.170.190.11:FF:000001">
    <property type="entry name" value="Molybdopterin molybdenumtransferase"/>
    <property type="match status" value="1"/>
</dbReference>
<dbReference type="InterPro" id="IPR008284">
    <property type="entry name" value="MoCF_biosynth_CS"/>
</dbReference>
<sequence length="398" mass="40936">MSLVPVKDALARLLSGVDPLAAEMLPLAAAAGRVLASDVAAARTQPPFPASAMDGYAVRAADVAIDVPLAVVGASRAGERFRGTLGPGEAVRIFTGAPVPPGADAILIQEDAVADGDRILPKETVSPGQFVRPAGLDFTEGQVLLHAGRLLDPRAIALAAAMNRPTVAVRRRPVVAILGTGDELVPLGSAPGPDQIVSSNNLGLAALVREAGGEPVDLGIAADTIESIADAVDRATGADILVITGGASVGEHDLVQPALVGRGMALDFWKIAMRPGKPLMVGRLQGMRVLGLPGNPVSTLVCGHIFLKPLIAAMLGTAFDTEPETAVLGADMKANDRRQDYVRARVERRDGKHVATPYSRQDSSMLATLAAANGLIVRPPFAPAIEAGSDVPVLLLGS</sequence>
<dbReference type="CDD" id="cd00887">
    <property type="entry name" value="MoeA"/>
    <property type="match status" value="1"/>
</dbReference>
<dbReference type="PANTHER" id="PTHR10192:SF5">
    <property type="entry name" value="GEPHYRIN"/>
    <property type="match status" value="1"/>
</dbReference>
<proteinExistence type="inferred from homology"/>
<dbReference type="AlphaFoldDB" id="A0A964T4D8"/>
<dbReference type="Pfam" id="PF03453">
    <property type="entry name" value="MoeA_N"/>
    <property type="match status" value="1"/>
</dbReference>
<dbReference type="SUPFAM" id="SSF63882">
    <property type="entry name" value="MoeA N-terminal region -like"/>
    <property type="match status" value="1"/>
</dbReference>
<dbReference type="Pfam" id="PF03454">
    <property type="entry name" value="MoeA_C"/>
    <property type="match status" value="1"/>
</dbReference>
<dbReference type="InterPro" id="IPR036425">
    <property type="entry name" value="MoaB/Mog-like_dom_sf"/>
</dbReference>
<organism evidence="13 14">
    <name type="scientific">Propylenella binzhouense</name>
    <dbReference type="NCBI Taxonomy" id="2555902"/>
    <lineage>
        <taxon>Bacteria</taxon>
        <taxon>Pseudomonadati</taxon>
        <taxon>Pseudomonadota</taxon>
        <taxon>Alphaproteobacteria</taxon>
        <taxon>Hyphomicrobiales</taxon>
        <taxon>Propylenellaceae</taxon>
        <taxon>Propylenella</taxon>
    </lineage>
</organism>
<dbReference type="RefSeq" id="WP_161140067.1">
    <property type="nucleotide sequence ID" value="NZ_SPKJ01000020.1"/>
</dbReference>
<evidence type="ECO:0000256" key="5">
    <source>
        <dbReference type="ARBA" id="ARBA00022505"/>
    </source>
</evidence>
<comment type="caution">
    <text evidence="13">The sequence shown here is derived from an EMBL/GenBank/DDBJ whole genome shotgun (WGS) entry which is preliminary data.</text>
</comment>
<protein>
    <recommendedName>
        <fullName evidence="11">Molybdopterin molybdenumtransferase</fullName>
        <ecNumber evidence="11">2.10.1.1</ecNumber>
    </recommendedName>
</protein>
<comment type="function">
    <text evidence="2 11">Catalyzes the insertion of molybdate into adenylated molybdopterin with the concomitant release of AMP.</text>
</comment>
<evidence type="ECO:0000256" key="9">
    <source>
        <dbReference type="ARBA" id="ARBA00023150"/>
    </source>
</evidence>
<evidence type="ECO:0000256" key="7">
    <source>
        <dbReference type="ARBA" id="ARBA00022723"/>
    </source>
</evidence>
<comment type="pathway">
    <text evidence="3 11">Cofactor biosynthesis; molybdopterin biosynthesis.</text>
</comment>
<keyword evidence="7 11" id="KW-0479">Metal-binding</keyword>
<evidence type="ECO:0000256" key="4">
    <source>
        <dbReference type="ARBA" id="ARBA00010763"/>
    </source>
</evidence>
<dbReference type="Gene3D" id="3.40.980.10">
    <property type="entry name" value="MoaB/Mog-like domain"/>
    <property type="match status" value="1"/>
</dbReference>
<dbReference type="FunFam" id="3.40.980.10:FF:000004">
    <property type="entry name" value="Molybdopterin molybdenumtransferase"/>
    <property type="match status" value="1"/>
</dbReference>
<dbReference type="PROSITE" id="PS01079">
    <property type="entry name" value="MOCF_BIOSYNTHESIS_2"/>
    <property type="match status" value="1"/>
</dbReference>
<evidence type="ECO:0000256" key="10">
    <source>
        <dbReference type="ARBA" id="ARBA00047317"/>
    </source>
</evidence>
<dbReference type="Pfam" id="PF00994">
    <property type="entry name" value="MoCF_biosynth"/>
    <property type="match status" value="1"/>
</dbReference>
<dbReference type="EC" id="2.10.1.1" evidence="11"/>
<evidence type="ECO:0000256" key="2">
    <source>
        <dbReference type="ARBA" id="ARBA00002901"/>
    </source>
</evidence>
<dbReference type="Gene3D" id="2.170.190.11">
    <property type="entry name" value="Molybdopterin biosynthesis moea protein, domain 3"/>
    <property type="match status" value="1"/>
</dbReference>
<dbReference type="GO" id="GO:0006777">
    <property type="term" value="P:Mo-molybdopterin cofactor biosynthetic process"/>
    <property type="evidence" value="ECO:0007669"/>
    <property type="project" value="UniProtKB-UniRule"/>
</dbReference>
<accession>A0A964T4D8</accession>
<dbReference type="OrthoDB" id="9804758at2"/>
<reference evidence="13" key="1">
    <citation type="submission" date="2019-03" db="EMBL/GenBank/DDBJ databases">
        <title>Afifella sp. nov., isolated from activated sludge.</title>
        <authorList>
            <person name="Li Q."/>
            <person name="Liu Y."/>
        </authorList>
    </citation>
    <scope>NUCLEOTIDE SEQUENCE</scope>
    <source>
        <strain evidence="13">L72</strain>
    </source>
</reference>
<keyword evidence="9 11" id="KW-0501">Molybdenum cofactor biosynthesis</keyword>
<dbReference type="PANTHER" id="PTHR10192">
    <property type="entry name" value="MOLYBDOPTERIN BIOSYNTHESIS PROTEIN"/>
    <property type="match status" value="1"/>
</dbReference>
<comment type="cofactor">
    <cofactor evidence="1 11">
        <name>Mg(2+)</name>
        <dbReference type="ChEBI" id="CHEBI:18420"/>
    </cofactor>
</comment>
<evidence type="ECO:0000256" key="3">
    <source>
        <dbReference type="ARBA" id="ARBA00005046"/>
    </source>
</evidence>
<comment type="catalytic activity">
    <reaction evidence="10">
        <text>adenylyl-molybdopterin + molybdate = Mo-molybdopterin + AMP + H(+)</text>
        <dbReference type="Rhea" id="RHEA:35047"/>
        <dbReference type="ChEBI" id="CHEBI:15378"/>
        <dbReference type="ChEBI" id="CHEBI:36264"/>
        <dbReference type="ChEBI" id="CHEBI:62727"/>
        <dbReference type="ChEBI" id="CHEBI:71302"/>
        <dbReference type="ChEBI" id="CHEBI:456215"/>
        <dbReference type="EC" id="2.10.1.1"/>
    </reaction>
</comment>
<dbReference type="SUPFAM" id="SSF53218">
    <property type="entry name" value="Molybdenum cofactor biosynthesis proteins"/>
    <property type="match status" value="1"/>
</dbReference>
<keyword evidence="8 11" id="KW-0460">Magnesium</keyword>
<dbReference type="InterPro" id="IPR005110">
    <property type="entry name" value="MoeA_linker/N"/>
</dbReference>
<dbReference type="GO" id="GO:0005829">
    <property type="term" value="C:cytosol"/>
    <property type="evidence" value="ECO:0007669"/>
    <property type="project" value="TreeGrafter"/>
</dbReference>
<dbReference type="Proteomes" id="UP000773614">
    <property type="component" value="Unassembled WGS sequence"/>
</dbReference>
<evidence type="ECO:0000313" key="13">
    <source>
        <dbReference type="EMBL" id="MYZ47717.1"/>
    </source>
</evidence>
<dbReference type="InterPro" id="IPR036688">
    <property type="entry name" value="MoeA_C_domain_IV_sf"/>
</dbReference>
<feature type="domain" description="MoaB/Mog" evidence="12">
    <location>
        <begin position="176"/>
        <end position="313"/>
    </location>
</feature>
<dbReference type="InterPro" id="IPR038987">
    <property type="entry name" value="MoeA-like"/>
</dbReference>
<dbReference type="InterPro" id="IPR036135">
    <property type="entry name" value="MoeA_linker/N_sf"/>
</dbReference>
<keyword evidence="14" id="KW-1185">Reference proteome</keyword>
<dbReference type="Gene3D" id="2.40.340.10">
    <property type="entry name" value="MoeA, C-terminal, domain IV"/>
    <property type="match status" value="1"/>
</dbReference>
<name>A0A964T4D8_9HYPH</name>